<gene>
    <name evidence="2" type="ORF">CWC46_22175</name>
    <name evidence="3" type="ORF">Ser39006_022165</name>
</gene>
<evidence type="ECO:0000259" key="1">
    <source>
        <dbReference type="PROSITE" id="PS51702"/>
    </source>
</evidence>
<dbReference type="Proteomes" id="UP000233778">
    <property type="component" value="Chromosome"/>
</dbReference>
<evidence type="ECO:0000313" key="5">
    <source>
        <dbReference type="Proteomes" id="UP000233778"/>
    </source>
</evidence>
<dbReference type="KEGG" id="sera:Ser39006_022165"/>
<dbReference type="SUPFAM" id="SSF46955">
    <property type="entry name" value="Putative DNA-binding domain"/>
    <property type="match status" value="1"/>
</dbReference>
<protein>
    <submittedName>
        <fullName evidence="3">Cro/Cl family transcriptional regulator</fullName>
    </submittedName>
</protein>
<dbReference type="InterPro" id="IPR036388">
    <property type="entry name" value="WH-like_DNA-bd_sf"/>
</dbReference>
<evidence type="ECO:0000313" key="2">
    <source>
        <dbReference type="EMBL" id="AUH02648.1"/>
    </source>
</evidence>
<accession>A0A2I5TDK1</accession>
<dbReference type="Gene3D" id="1.10.10.10">
    <property type="entry name" value="Winged helix-like DNA-binding domain superfamily/Winged helix DNA-binding domain"/>
    <property type="match status" value="1"/>
</dbReference>
<name>A0A2I5TDK1_SERS3</name>
<evidence type="ECO:0000313" key="3">
    <source>
        <dbReference type="EMBL" id="AUH06962.1"/>
    </source>
</evidence>
<dbReference type="Proteomes" id="UP000017700">
    <property type="component" value="Chromosome"/>
</dbReference>
<dbReference type="OrthoDB" id="5676324at2"/>
<dbReference type="InterPro" id="IPR009061">
    <property type="entry name" value="DNA-bd_dom_put_sf"/>
</dbReference>
<dbReference type="EMBL" id="CP025084">
    <property type="protein sequence ID" value="AUH06962.1"/>
    <property type="molecule type" value="Genomic_DNA"/>
</dbReference>
<sequence length="121" mass="14024">MDKEWFSTNELLGIAGLPKSRQGLNKKARDNGWERRRRIGIQGKGVEYAIWSLPEDVKKTLIQETPPDYMTPQQPTLWAAWVQIFHQLSETERSHLINYILREGVLTMLSQLEGKTKNEST</sequence>
<dbReference type="AlphaFoldDB" id="A0A2I5TDK1"/>
<keyword evidence="4" id="KW-1185">Reference proteome</keyword>
<dbReference type="GO" id="GO:0003677">
    <property type="term" value="F:DNA binding"/>
    <property type="evidence" value="ECO:0007669"/>
    <property type="project" value="InterPro"/>
</dbReference>
<dbReference type="InterPro" id="IPR003314">
    <property type="entry name" value="Mu-type_HTH"/>
</dbReference>
<dbReference type="Pfam" id="PF02316">
    <property type="entry name" value="HTH_Tnp_Mu_1"/>
    <property type="match status" value="1"/>
</dbReference>
<dbReference type="KEGG" id="serq:CWC46_22175"/>
<organism evidence="3 4">
    <name type="scientific">Serratia sp. (strain ATCC 39006)</name>
    <name type="common">Prodigiosinella confusarubida</name>
    <dbReference type="NCBI Taxonomy" id="104623"/>
    <lineage>
        <taxon>Bacteria</taxon>
        <taxon>Pseudomonadati</taxon>
        <taxon>Pseudomonadota</taxon>
        <taxon>Gammaproteobacteria</taxon>
        <taxon>Enterobacterales</taxon>
        <taxon>Pectobacteriaceae</taxon>
        <taxon>Prodigiosinella</taxon>
    </lineage>
</organism>
<dbReference type="PROSITE" id="PS51702">
    <property type="entry name" value="HTH_MU"/>
    <property type="match status" value="1"/>
</dbReference>
<dbReference type="STRING" id="104623.Ser39006_01088"/>
<reference evidence="2 5" key="3">
    <citation type="submission" date="2017-11" db="EMBL/GenBank/DDBJ databases">
        <title>Complete genome sequence of Serratia sp. ATCC 39006 LacA.</title>
        <authorList>
            <person name="Hampton H.G."/>
            <person name="Jackson S.A."/>
            <person name="Jauregui R."/>
            <person name="Poulter G.T.M."/>
            <person name="Salmond G.P.C."/>
            <person name="Fineran P.C."/>
        </authorList>
    </citation>
    <scope>NUCLEOTIDE SEQUENCE [LARGE SCALE GENOMIC DNA]</scope>
    <source>
        <strain evidence="2 5">ATCC 39006</strain>
    </source>
</reference>
<reference evidence="3 4" key="1">
    <citation type="journal article" date="2013" name="Genome Announc.">
        <title>Draft genome sequence of Serratia sp. strain ATCC 39006, a model bacterium for analysis of the biosynthesis and regulation of prodigiosin, a carbapenem, and gas vesicles.</title>
        <authorList>
            <person name="Fineran P.C."/>
            <person name="Iglesias Cans M.C."/>
            <person name="Ramsay J.P."/>
            <person name="Wilf N.M."/>
            <person name="Cossyleon D."/>
            <person name="McNeil M.B."/>
            <person name="Williamson N.R."/>
            <person name="Monson R.E."/>
            <person name="Becher S.A."/>
            <person name="Stanton J.A."/>
            <person name="Brugger K."/>
            <person name="Brown S.D."/>
            <person name="Salmond G.P."/>
        </authorList>
    </citation>
    <scope>NUCLEOTIDE SEQUENCE [LARGE SCALE GENOMIC DNA]</scope>
    <source>
        <strain evidence="3">ATCC 39006</strain>
        <strain evidence="4">ATCC 39006 / SC 11482</strain>
    </source>
</reference>
<evidence type="ECO:0000313" key="4">
    <source>
        <dbReference type="Proteomes" id="UP000017700"/>
    </source>
</evidence>
<proteinExistence type="predicted"/>
<dbReference type="EMBL" id="CP025085">
    <property type="protein sequence ID" value="AUH02648.1"/>
    <property type="molecule type" value="Genomic_DNA"/>
</dbReference>
<feature type="domain" description="HTH Mu-type" evidence="1">
    <location>
        <begin position="2"/>
        <end position="69"/>
    </location>
</feature>
<reference evidence="3" key="2">
    <citation type="submission" date="2013-09" db="EMBL/GenBank/DDBJ databases">
        <authorList>
            <person name="Wang G."/>
            <person name="Yang Y."/>
            <person name="Su Y."/>
        </authorList>
    </citation>
    <scope>NUCLEOTIDE SEQUENCE</scope>
    <source>
        <strain evidence="3">ATCC 39006</strain>
    </source>
</reference>
<dbReference type="RefSeq" id="WP_037381141.1">
    <property type="nucleotide sequence ID" value="NZ_CP025084.1"/>
</dbReference>
<reference evidence="3" key="4">
    <citation type="submission" date="2017-11" db="EMBL/GenBank/DDBJ databases">
        <title>Complete genome sequence of Serratia sp. ATCC 39006.</title>
        <authorList>
            <person name="Hampton H.G."/>
            <person name="Jackson S.A."/>
            <person name="Jauregui R."/>
            <person name="Poulter G.T.M."/>
            <person name="Salmond G.P.C."/>
            <person name="Fineran P.C."/>
        </authorList>
    </citation>
    <scope>NUCLEOTIDE SEQUENCE</scope>
    <source>
        <strain evidence="3">ATCC 39006</strain>
    </source>
</reference>